<proteinExistence type="predicted"/>
<organism evidence="1 2">
    <name type="scientific">Exocentrus adspersus</name>
    <dbReference type="NCBI Taxonomy" id="1586481"/>
    <lineage>
        <taxon>Eukaryota</taxon>
        <taxon>Metazoa</taxon>
        <taxon>Ecdysozoa</taxon>
        <taxon>Arthropoda</taxon>
        <taxon>Hexapoda</taxon>
        <taxon>Insecta</taxon>
        <taxon>Pterygota</taxon>
        <taxon>Neoptera</taxon>
        <taxon>Endopterygota</taxon>
        <taxon>Coleoptera</taxon>
        <taxon>Polyphaga</taxon>
        <taxon>Cucujiformia</taxon>
        <taxon>Chrysomeloidea</taxon>
        <taxon>Cerambycidae</taxon>
        <taxon>Lamiinae</taxon>
        <taxon>Acanthocinini</taxon>
        <taxon>Exocentrus</taxon>
    </lineage>
</organism>
<gene>
    <name evidence="1" type="ORF">NQ315_008227</name>
</gene>
<reference evidence="1 2" key="1">
    <citation type="journal article" date="2023" name="Insect Mol. Biol.">
        <title>Genome sequencing provides insights into the evolution of gene families encoding plant cell wall-degrading enzymes in longhorned beetles.</title>
        <authorList>
            <person name="Shin N.R."/>
            <person name="Okamura Y."/>
            <person name="Kirsch R."/>
            <person name="Pauchet Y."/>
        </authorList>
    </citation>
    <scope>NUCLEOTIDE SEQUENCE [LARGE SCALE GENOMIC DNA]</scope>
    <source>
        <strain evidence="1">EAD_L_NR</strain>
    </source>
</reference>
<evidence type="ECO:0000313" key="2">
    <source>
        <dbReference type="Proteomes" id="UP001159042"/>
    </source>
</evidence>
<evidence type="ECO:0008006" key="3">
    <source>
        <dbReference type="Google" id="ProtNLM"/>
    </source>
</evidence>
<accession>A0AAV8VNE8</accession>
<dbReference type="PANTHER" id="PTHR33332">
    <property type="entry name" value="REVERSE TRANSCRIPTASE DOMAIN-CONTAINING PROTEIN"/>
    <property type="match status" value="1"/>
</dbReference>
<evidence type="ECO:0000313" key="1">
    <source>
        <dbReference type="EMBL" id="KAJ8915341.1"/>
    </source>
</evidence>
<dbReference type="EMBL" id="JANEYG010000054">
    <property type="protein sequence ID" value="KAJ8915341.1"/>
    <property type="molecule type" value="Genomic_DNA"/>
</dbReference>
<dbReference type="AlphaFoldDB" id="A0AAV8VNE8"/>
<keyword evidence="2" id="KW-1185">Reference proteome</keyword>
<name>A0AAV8VNE8_9CUCU</name>
<protein>
    <recommendedName>
        <fullName evidence="3">Reverse transcriptase domain-containing protein</fullName>
    </recommendedName>
</protein>
<sequence length="223" mass="26012">MNVMNCFQDWCRSNRLIVNADKTQCIYFRNHVNYDKLNLSFGNCRIQSVASDKLLGLIIDHNLTWSAHIDNLSKKLNKSFYAISRIGNSMPLPAVLSVYYSLVYSHLSYNVIFFGNASESIRLFILQKRCIQLCYMQEIIWKAYEKNCSYHDYATRQCEGLRIPAHSTTKFERSPQYMSIILYNLLPAEFKAMNDNLFKIGVKNLLLEKAYYSVQEFLDDSSL</sequence>
<dbReference type="Proteomes" id="UP001159042">
    <property type="component" value="Unassembled WGS sequence"/>
</dbReference>
<comment type="caution">
    <text evidence="1">The sequence shown here is derived from an EMBL/GenBank/DDBJ whole genome shotgun (WGS) entry which is preliminary data.</text>
</comment>